<accession>A0A6M3JXI4</accession>
<dbReference type="EMBL" id="MT142021">
    <property type="protein sequence ID" value="QJA73355.1"/>
    <property type="molecule type" value="Genomic_DNA"/>
</dbReference>
<evidence type="ECO:0000313" key="1">
    <source>
        <dbReference type="EMBL" id="QJA73355.1"/>
    </source>
</evidence>
<organism evidence="1">
    <name type="scientific">viral metagenome</name>
    <dbReference type="NCBI Taxonomy" id="1070528"/>
    <lineage>
        <taxon>unclassified sequences</taxon>
        <taxon>metagenomes</taxon>
        <taxon>organismal metagenomes</taxon>
    </lineage>
</organism>
<reference evidence="1" key="1">
    <citation type="submission" date="2020-03" db="EMBL/GenBank/DDBJ databases">
        <title>The deep terrestrial virosphere.</title>
        <authorList>
            <person name="Holmfeldt K."/>
            <person name="Nilsson E."/>
            <person name="Simone D."/>
            <person name="Lopez-Fernandez M."/>
            <person name="Wu X."/>
            <person name="de Brujin I."/>
            <person name="Lundin D."/>
            <person name="Andersson A."/>
            <person name="Bertilsson S."/>
            <person name="Dopson M."/>
        </authorList>
    </citation>
    <scope>NUCLEOTIDE SEQUENCE</scope>
    <source>
        <strain evidence="1">MM415A02400</strain>
    </source>
</reference>
<gene>
    <name evidence="1" type="ORF">MM415A02400_0009</name>
</gene>
<proteinExistence type="predicted"/>
<name>A0A6M3JXI4_9ZZZZ</name>
<dbReference type="AlphaFoldDB" id="A0A6M3JXI4"/>
<protein>
    <submittedName>
        <fullName evidence="1">Uncharacterized protein</fullName>
    </submittedName>
</protein>
<sequence>MLTKMLPDQVSKHWDIIKFAIEESLPPVAGENPNKMNNILMSILTDKTQCWASYKVGEEGRQFEGILLTRVLYDDASGTRSLLLYCAYGYTKVSRESWFNGMQTVMKFAKSRNCTQLVTYTELEYLVNMAKDFGADSTYYFITFDIDKMMENVKNLNNLE</sequence>